<dbReference type="PANTHER" id="PTHR34827:SF2">
    <property type="entry name" value="INSULIN GROWTH FACTOR-LIKE FAMILY MEMBER 1"/>
    <property type="match status" value="1"/>
</dbReference>
<evidence type="ECO:0000256" key="5">
    <source>
        <dbReference type="SAM" id="MobiDB-lite"/>
    </source>
</evidence>
<reference evidence="6" key="2">
    <citation type="submission" date="2025-08" db="UniProtKB">
        <authorList>
            <consortium name="Ensembl"/>
        </authorList>
    </citation>
    <scope>IDENTIFICATION</scope>
    <source>
        <strain evidence="6">Thoroughbred</strain>
    </source>
</reference>
<reference evidence="6 7" key="1">
    <citation type="journal article" date="2009" name="Science">
        <title>Genome sequence, comparative analysis, and population genetics of the domestic horse.</title>
        <authorList>
            <consortium name="Broad Institute Genome Sequencing Platform"/>
            <consortium name="Broad Institute Whole Genome Assembly Team"/>
            <person name="Wade C.M."/>
            <person name="Giulotto E."/>
            <person name="Sigurdsson S."/>
            <person name="Zoli M."/>
            <person name="Gnerre S."/>
            <person name="Imsland F."/>
            <person name="Lear T.L."/>
            <person name="Adelson D.L."/>
            <person name="Bailey E."/>
            <person name="Bellone R.R."/>
            <person name="Bloecker H."/>
            <person name="Distl O."/>
            <person name="Edgar R.C."/>
            <person name="Garber M."/>
            <person name="Leeb T."/>
            <person name="Mauceli E."/>
            <person name="MacLeod J.N."/>
            <person name="Penedo M.C.T."/>
            <person name="Raison J.M."/>
            <person name="Sharpe T."/>
            <person name="Vogel J."/>
            <person name="Andersson L."/>
            <person name="Antczak D.F."/>
            <person name="Biagi T."/>
            <person name="Binns M.M."/>
            <person name="Chowdhary B.P."/>
            <person name="Coleman S.J."/>
            <person name="Della Valle G."/>
            <person name="Fryc S."/>
            <person name="Guerin G."/>
            <person name="Hasegawa T."/>
            <person name="Hill E.W."/>
            <person name="Jurka J."/>
            <person name="Kiialainen A."/>
            <person name="Lindgren G."/>
            <person name="Liu J."/>
            <person name="Magnani E."/>
            <person name="Mickelson J.R."/>
            <person name="Murray J."/>
            <person name="Nergadze S.G."/>
            <person name="Onofrio R."/>
            <person name="Pedroni S."/>
            <person name="Piras M.F."/>
            <person name="Raudsepp T."/>
            <person name="Rocchi M."/>
            <person name="Roeed K.H."/>
            <person name="Ryder O.A."/>
            <person name="Searle S."/>
            <person name="Skow L."/>
            <person name="Swinburne J.E."/>
            <person name="Syvaenen A.C."/>
            <person name="Tozaki T."/>
            <person name="Valberg S.J."/>
            <person name="Vaudin M."/>
            <person name="White J.R."/>
            <person name="Zody M.C."/>
            <person name="Lander E.S."/>
            <person name="Lindblad-Toh K."/>
        </authorList>
    </citation>
    <scope>NUCLEOTIDE SEQUENCE [LARGE SCALE GENOMIC DNA]</scope>
    <source>
        <strain evidence="6 7">Thoroughbred</strain>
    </source>
</reference>
<dbReference type="PANTHER" id="PTHR34827">
    <property type="entry name" value="INSULIN GROWTH FACTOR-LIKE FAMILY MEMBER 3-RELATED"/>
    <property type="match status" value="1"/>
</dbReference>
<keyword evidence="7" id="KW-1185">Reference proteome</keyword>
<keyword evidence="4" id="KW-0732">Signal</keyword>
<dbReference type="Ensembl" id="ENSECAT00000017861.3">
    <property type="protein sequence ID" value="ENSECAP00000014537.3"/>
    <property type="gene ID" value="ENSECAG00000016992.3"/>
</dbReference>
<comment type="subcellular location">
    <subcellularLocation>
        <location evidence="1">Secreted</location>
    </subcellularLocation>
</comment>
<reference evidence="6" key="3">
    <citation type="submission" date="2025-09" db="UniProtKB">
        <authorList>
            <consortium name="Ensembl"/>
        </authorList>
    </citation>
    <scope>IDENTIFICATION</scope>
    <source>
        <strain evidence="6">Thoroughbred</strain>
    </source>
</reference>
<keyword evidence="3" id="KW-0964">Secreted</keyword>
<dbReference type="HOGENOM" id="CLU_148773_1_1_1"/>
<dbReference type="AlphaFoldDB" id="F6Z3F5"/>
<dbReference type="InterPro" id="IPR032744">
    <property type="entry name" value="IGFL"/>
</dbReference>
<comment type="similarity">
    <text evidence="2">Belongs to the IGFL family.</text>
</comment>
<organism evidence="6 7">
    <name type="scientific">Equus caballus</name>
    <name type="common">Horse</name>
    <dbReference type="NCBI Taxonomy" id="9796"/>
    <lineage>
        <taxon>Eukaryota</taxon>
        <taxon>Metazoa</taxon>
        <taxon>Chordata</taxon>
        <taxon>Craniata</taxon>
        <taxon>Vertebrata</taxon>
        <taxon>Euteleostomi</taxon>
        <taxon>Mammalia</taxon>
        <taxon>Eutheria</taxon>
        <taxon>Laurasiatheria</taxon>
        <taxon>Perissodactyla</taxon>
        <taxon>Equidae</taxon>
        <taxon>Equus</taxon>
    </lineage>
</organism>
<proteinExistence type="inferred from homology"/>
<evidence type="ECO:0000256" key="2">
    <source>
        <dbReference type="ARBA" id="ARBA00009529"/>
    </source>
</evidence>
<accession>F6Z3F5</accession>
<dbReference type="InParanoid" id="F6Z3F5"/>
<evidence type="ECO:0000256" key="1">
    <source>
        <dbReference type="ARBA" id="ARBA00004613"/>
    </source>
</evidence>
<dbReference type="Pfam" id="PF14653">
    <property type="entry name" value="IGFL"/>
    <property type="match status" value="1"/>
</dbReference>
<dbReference type="FunCoup" id="F6Z3F5">
    <property type="interactions" value="1"/>
</dbReference>
<evidence type="ECO:0000256" key="3">
    <source>
        <dbReference type="ARBA" id="ARBA00022525"/>
    </source>
</evidence>
<name>F6Z3F5_HORSE</name>
<dbReference type="Bgee" id="ENSECAG00000016992">
    <property type="expression patterns" value="Expressed in zone of skin and 4 other cell types or tissues"/>
</dbReference>
<dbReference type="GO" id="GO:0005102">
    <property type="term" value="F:signaling receptor binding"/>
    <property type="evidence" value="ECO:0000318"/>
    <property type="project" value="GO_Central"/>
</dbReference>
<sequence>MPCSPLPPPCLTQAWGTGGAKGTGAPGDTTIGQDPEGSQPTAMAPRGRILAVSAAVCILTLLCSHGAPVSPMGTHLMLCQPHLTCGDKFYDPLQHCCYDDAVVPLGRTQKCGNCTFRVCFEQCCFWSLRPLESFVVKVKVSADRGPDDRVTAGFCFLNEPGEMGLV</sequence>
<dbReference type="PaxDb" id="9796-ENSECAP00000014537"/>
<dbReference type="GO" id="GO:0005615">
    <property type="term" value="C:extracellular space"/>
    <property type="evidence" value="ECO:0000318"/>
    <property type="project" value="GO_Central"/>
</dbReference>
<evidence type="ECO:0000313" key="7">
    <source>
        <dbReference type="Proteomes" id="UP000002281"/>
    </source>
</evidence>
<evidence type="ECO:0008006" key="8">
    <source>
        <dbReference type="Google" id="ProtNLM"/>
    </source>
</evidence>
<feature type="region of interest" description="Disordered" evidence="5">
    <location>
        <begin position="20"/>
        <end position="43"/>
    </location>
</feature>
<evidence type="ECO:0000256" key="4">
    <source>
        <dbReference type="ARBA" id="ARBA00022729"/>
    </source>
</evidence>
<protein>
    <recommendedName>
        <fullName evidence="8">IGF like family member 1</fullName>
    </recommendedName>
</protein>
<dbReference type="GeneTree" id="ENSGT00390000009557"/>
<dbReference type="Proteomes" id="UP000002281">
    <property type="component" value="Chromosome 10"/>
</dbReference>
<evidence type="ECO:0000313" key="6">
    <source>
        <dbReference type="Ensembl" id="ENSECAP00000014537.3"/>
    </source>
</evidence>